<dbReference type="AlphaFoldDB" id="A0A7W9UM13"/>
<gene>
    <name evidence="2" type="ORF">BJY24_006824</name>
</gene>
<keyword evidence="1" id="KW-0472">Membrane</keyword>
<accession>A0A7W9UM13</accession>
<name>A0A7W9UM13_9NOCA</name>
<keyword evidence="1" id="KW-1133">Transmembrane helix</keyword>
<organism evidence="2 3">
    <name type="scientific">Nocardia transvalensis</name>
    <dbReference type="NCBI Taxonomy" id="37333"/>
    <lineage>
        <taxon>Bacteria</taxon>
        <taxon>Bacillati</taxon>
        <taxon>Actinomycetota</taxon>
        <taxon>Actinomycetes</taxon>
        <taxon>Mycobacteriales</taxon>
        <taxon>Nocardiaceae</taxon>
        <taxon>Nocardia</taxon>
    </lineage>
</organism>
<keyword evidence="3" id="KW-1185">Reference proteome</keyword>
<feature type="transmembrane region" description="Helical" evidence="1">
    <location>
        <begin position="32"/>
        <end position="56"/>
    </location>
</feature>
<dbReference type="Proteomes" id="UP000540412">
    <property type="component" value="Unassembled WGS sequence"/>
</dbReference>
<comment type="caution">
    <text evidence="2">The sequence shown here is derived from an EMBL/GenBank/DDBJ whole genome shotgun (WGS) entry which is preliminary data.</text>
</comment>
<sequence length="75" mass="7480">MAVVDPTSAPAIAPGRTIDIAGTPWPVYKLEALALGAIVCLVLAVVTGSLQVAVLAGASLSALRWAVGAVRAART</sequence>
<proteinExistence type="predicted"/>
<dbReference type="RefSeq" id="WP_051161277.1">
    <property type="nucleotide sequence ID" value="NZ_JACHIT010000002.1"/>
</dbReference>
<protein>
    <submittedName>
        <fullName evidence="2">Uncharacterized protein</fullName>
    </submittedName>
</protein>
<reference evidence="2 3" key="1">
    <citation type="submission" date="2020-08" db="EMBL/GenBank/DDBJ databases">
        <title>Sequencing the genomes of 1000 actinobacteria strains.</title>
        <authorList>
            <person name="Klenk H.-P."/>
        </authorList>
    </citation>
    <scope>NUCLEOTIDE SEQUENCE [LARGE SCALE GENOMIC DNA]</scope>
    <source>
        <strain evidence="2 3">DSM 43582</strain>
    </source>
</reference>
<evidence type="ECO:0000313" key="2">
    <source>
        <dbReference type="EMBL" id="MBB5917912.1"/>
    </source>
</evidence>
<evidence type="ECO:0000256" key="1">
    <source>
        <dbReference type="SAM" id="Phobius"/>
    </source>
</evidence>
<keyword evidence="1" id="KW-0812">Transmembrane</keyword>
<evidence type="ECO:0000313" key="3">
    <source>
        <dbReference type="Proteomes" id="UP000540412"/>
    </source>
</evidence>
<dbReference type="EMBL" id="JACHIT010000002">
    <property type="protein sequence ID" value="MBB5917912.1"/>
    <property type="molecule type" value="Genomic_DNA"/>
</dbReference>